<dbReference type="RefSeq" id="WP_132976874.1">
    <property type="nucleotide sequence ID" value="NZ_SMAO01000004.1"/>
</dbReference>
<evidence type="ECO:0000313" key="2">
    <source>
        <dbReference type="Proteomes" id="UP000295717"/>
    </source>
</evidence>
<protein>
    <recommendedName>
        <fullName evidence="3">VWA domain-containing protein</fullName>
    </recommendedName>
</protein>
<dbReference type="AlphaFoldDB" id="A0A4R3MXD8"/>
<dbReference type="EMBL" id="SMAO01000004">
    <property type="protein sequence ID" value="TCT21268.1"/>
    <property type="molecule type" value="Genomic_DNA"/>
</dbReference>
<dbReference type="SUPFAM" id="SSF53300">
    <property type="entry name" value="vWA-like"/>
    <property type="match status" value="1"/>
</dbReference>
<name>A0A4R3MXD8_9GAMM</name>
<proteinExistence type="predicted"/>
<dbReference type="InterPro" id="IPR036465">
    <property type="entry name" value="vWFA_dom_sf"/>
</dbReference>
<dbReference type="OrthoDB" id="5430236at2"/>
<sequence length="239" mass="25992">MPTKRTDIDTASNASAVNAFLRQVATTPKAGPAGGRGRLIFALDATASREPTWDQAAQIQSNMFVETRDLGGLAIQLCFYRGFEEFEASDWCQDADTLLKRMNRVVCAAGLTQIGRVLQHALDEAARERVNALVFVGDCMEENRDRLAGLAGQLGLLGVPAFVFQESRDPEAEHCLRDIARLSGGAWCPFDVNSPHLLRDLLSAVAVYAAGGRRALEQYGQSRGGAILQLTHQMTRKGT</sequence>
<keyword evidence="2" id="KW-1185">Reference proteome</keyword>
<gene>
    <name evidence="1" type="ORF">EDC35_104123</name>
</gene>
<evidence type="ECO:0000313" key="1">
    <source>
        <dbReference type="EMBL" id="TCT21268.1"/>
    </source>
</evidence>
<accession>A0A4R3MXD8</accession>
<comment type="caution">
    <text evidence="1">The sequence shown here is derived from an EMBL/GenBank/DDBJ whole genome shotgun (WGS) entry which is preliminary data.</text>
</comment>
<organism evidence="1 2">
    <name type="scientific">Thiobaca trueperi</name>
    <dbReference type="NCBI Taxonomy" id="127458"/>
    <lineage>
        <taxon>Bacteria</taxon>
        <taxon>Pseudomonadati</taxon>
        <taxon>Pseudomonadota</taxon>
        <taxon>Gammaproteobacteria</taxon>
        <taxon>Chromatiales</taxon>
        <taxon>Chromatiaceae</taxon>
        <taxon>Thiobaca</taxon>
    </lineage>
</organism>
<evidence type="ECO:0008006" key="3">
    <source>
        <dbReference type="Google" id="ProtNLM"/>
    </source>
</evidence>
<dbReference type="Proteomes" id="UP000295717">
    <property type="component" value="Unassembled WGS sequence"/>
</dbReference>
<reference evidence="1 2" key="1">
    <citation type="submission" date="2019-03" db="EMBL/GenBank/DDBJ databases">
        <title>Genomic Encyclopedia of Type Strains, Phase IV (KMG-IV): sequencing the most valuable type-strain genomes for metagenomic binning, comparative biology and taxonomic classification.</title>
        <authorList>
            <person name="Goeker M."/>
        </authorList>
    </citation>
    <scope>NUCLEOTIDE SEQUENCE [LARGE SCALE GENOMIC DNA]</scope>
    <source>
        <strain evidence="1 2">DSM 13587</strain>
    </source>
</reference>